<dbReference type="AlphaFoldDB" id="A0A557R3R9"/>
<reference evidence="1 2" key="1">
    <citation type="submission" date="2019-07" db="EMBL/GenBank/DDBJ databases">
        <title>The pathways for chlorine oxyanion respiration interact through the shared metabolite chlorate.</title>
        <authorList>
            <person name="Barnum T.P."/>
            <person name="Cheng Y."/>
            <person name="Hill K.A."/>
            <person name="Lucas L.N."/>
            <person name="Carlson H.K."/>
            <person name="Coates J.D."/>
        </authorList>
    </citation>
    <scope>NUCLEOTIDE SEQUENCE [LARGE SCALE GENOMIC DNA]</scope>
    <source>
        <strain evidence="1 2">SFB-3</strain>
    </source>
</reference>
<comment type="caution">
    <text evidence="1">The sequence shown here is derived from an EMBL/GenBank/DDBJ whole genome shotgun (WGS) entry which is preliminary data.</text>
</comment>
<accession>A0A557R3R9</accession>
<sequence>MADFDFDAWSNLARRSPAAYFRARERAIDRMIASHPPAEADRLREFQAQIDSVRALAGSPIKATRELVGMIEDRLEALRSRVRALHRNTDELEALRQRLLLPPPEDSGTDRSN</sequence>
<dbReference type="Proteomes" id="UP000319502">
    <property type="component" value="Unassembled WGS sequence"/>
</dbReference>
<evidence type="ECO:0000313" key="2">
    <source>
        <dbReference type="Proteomes" id="UP000319502"/>
    </source>
</evidence>
<keyword evidence="2" id="KW-1185">Reference proteome</keyword>
<dbReference type="OrthoDB" id="9181737at2"/>
<name>A0A557R3R9_9RHOO</name>
<dbReference type="RefSeq" id="WP_144307777.1">
    <property type="nucleotide sequence ID" value="NZ_VMNK01000001.1"/>
</dbReference>
<dbReference type="Pfam" id="PF11333">
    <property type="entry name" value="DUF3135"/>
    <property type="match status" value="1"/>
</dbReference>
<protein>
    <submittedName>
        <fullName evidence="1">DUF3135 domain-containing protein</fullName>
    </submittedName>
</protein>
<dbReference type="InterPro" id="IPR021482">
    <property type="entry name" value="DUF3135"/>
</dbReference>
<organism evidence="1 2">
    <name type="scientific">Denitromonas halophila</name>
    <dbReference type="NCBI Taxonomy" id="1629404"/>
    <lineage>
        <taxon>Bacteria</taxon>
        <taxon>Pseudomonadati</taxon>
        <taxon>Pseudomonadota</taxon>
        <taxon>Betaproteobacteria</taxon>
        <taxon>Rhodocyclales</taxon>
        <taxon>Zoogloeaceae</taxon>
        <taxon>Denitromonas</taxon>
    </lineage>
</organism>
<evidence type="ECO:0000313" key="1">
    <source>
        <dbReference type="EMBL" id="TVO59776.1"/>
    </source>
</evidence>
<gene>
    <name evidence="1" type="ORF">FHP91_00730</name>
</gene>
<dbReference type="EMBL" id="VMNK01000001">
    <property type="protein sequence ID" value="TVO59776.1"/>
    <property type="molecule type" value="Genomic_DNA"/>
</dbReference>
<proteinExistence type="predicted"/>